<accession>A0A7S2MRZ1</accession>
<name>A0A7S2MRZ1_9STRA</name>
<sequence length="647" mass="72833">MNGEDAMNRDNTADLCSVELKHATAAAKAKASALYMETYDVPLVIGFATCPGLSGAFARYLVHVLKSRTERRLGAHNFVPLDTSRATDAFFWNLHTRGSAGEQDKRTASLFLWVQRWGLFDDEIVLEWSAMTANFCESQRDDTSTINFSVTYVNLHVRFGDTLDRLGQTNYIVEQLHGVMRKSERIESGDSFAIQDSKVAYWTNMMYEINQEVRMFGRTKEGLAALRKNGKHIKLRLLDTNDKRESHLKLFKERVLPRYNPENMAGVPSRSYFANLRVRKIDSKHDKEVIEQALIKEKKNSVTNVELAAIIEEFQSKVLPADEGFLNIDTDGQFRSLSVAMTKQLALRKTWSASRSCLTEAEAVAWLHANIPSWRGEIIDGASSPSMFEPAVLACKKGDEPMSRYIRDYTREVMALEIRLALPHLHSIFVMRVQEPPGVVSHWGPSPIVTSGELGRSSVWVERDSEQENTYTPWASTWEEGLQQYTGRLTTKAHLKPGVGAAEGSFGKIRIRDPKKVGMRFLRTATWLKSNVAFVYLEVFIARVFAFVGFPSEVQLAVFVRPWSLLLLSARNQQVKIAAQTVLGAGAVSILQSKQNDSGLEDSETELSGDLDLPDWEEYQGVAVDVEESRNPVEHIDMDVSSDESCE</sequence>
<reference evidence="2" key="1">
    <citation type="submission" date="2021-01" db="EMBL/GenBank/DDBJ databases">
        <authorList>
            <person name="Corre E."/>
            <person name="Pelletier E."/>
            <person name="Niang G."/>
            <person name="Scheremetjew M."/>
            <person name="Finn R."/>
            <person name="Kale V."/>
            <person name="Holt S."/>
            <person name="Cochrane G."/>
            <person name="Meng A."/>
            <person name="Brown T."/>
            <person name="Cohen L."/>
        </authorList>
    </citation>
    <scope>NUCLEOTIDE SEQUENCE</scope>
    <source>
        <strain evidence="2">CCMP1381</strain>
    </source>
</reference>
<organism evidence="2">
    <name type="scientific">Octactis speculum</name>
    <dbReference type="NCBI Taxonomy" id="3111310"/>
    <lineage>
        <taxon>Eukaryota</taxon>
        <taxon>Sar</taxon>
        <taxon>Stramenopiles</taxon>
        <taxon>Ochrophyta</taxon>
        <taxon>Dictyochophyceae</taxon>
        <taxon>Dictyochales</taxon>
        <taxon>Dictyochaceae</taxon>
        <taxon>Octactis</taxon>
    </lineage>
</organism>
<feature type="region of interest" description="Disordered" evidence="1">
    <location>
        <begin position="628"/>
        <end position="647"/>
    </location>
</feature>
<dbReference type="EMBL" id="HBGS01064275">
    <property type="protein sequence ID" value="CAD9499409.1"/>
    <property type="molecule type" value="Transcribed_RNA"/>
</dbReference>
<proteinExistence type="predicted"/>
<feature type="compositionally biased region" description="Basic and acidic residues" evidence="1">
    <location>
        <begin position="628"/>
        <end position="638"/>
    </location>
</feature>
<gene>
    <name evidence="2" type="ORF">DSPE1174_LOCUS33529</name>
</gene>
<protein>
    <submittedName>
        <fullName evidence="2">Uncharacterized protein</fullName>
    </submittedName>
</protein>
<evidence type="ECO:0000313" key="2">
    <source>
        <dbReference type="EMBL" id="CAD9499409.1"/>
    </source>
</evidence>
<dbReference type="AlphaFoldDB" id="A0A7S2MRZ1"/>
<evidence type="ECO:0000256" key="1">
    <source>
        <dbReference type="SAM" id="MobiDB-lite"/>
    </source>
</evidence>